<feature type="non-terminal residue" evidence="1">
    <location>
        <position position="135"/>
    </location>
</feature>
<dbReference type="EMBL" id="BFAA01018068">
    <property type="protein sequence ID" value="GCB77246.1"/>
    <property type="molecule type" value="Genomic_DNA"/>
</dbReference>
<comment type="caution">
    <text evidence="1">The sequence shown here is derived from an EMBL/GenBank/DDBJ whole genome shotgun (WGS) entry which is preliminary data.</text>
</comment>
<dbReference type="InterPro" id="IPR026828">
    <property type="entry name" value="SAPC2_1/2"/>
</dbReference>
<dbReference type="OrthoDB" id="10035013at2759"/>
<evidence type="ECO:0000313" key="1">
    <source>
        <dbReference type="EMBL" id="GCB77246.1"/>
    </source>
</evidence>
<organism evidence="1 2">
    <name type="scientific">Scyliorhinus torazame</name>
    <name type="common">Cloudy catshark</name>
    <name type="synonym">Catulus torazame</name>
    <dbReference type="NCBI Taxonomy" id="75743"/>
    <lineage>
        <taxon>Eukaryota</taxon>
        <taxon>Metazoa</taxon>
        <taxon>Chordata</taxon>
        <taxon>Craniata</taxon>
        <taxon>Vertebrata</taxon>
        <taxon>Chondrichthyes</taxon>
        <taxon>Elasmobranchii</taxon>
        <taxon>Galeomorphii</taxon>
        <taxon>Galeoidea</taxon>
        <taxon>Carcharhiniformes</taxon>
        <taxon>Scyliorhinidae</taxon>
        <taxon>Scyliorhinus</taxon>
    </lineage>
</organism>
<dbReference type="Pfam" id="PF11414">
    <property type="entry name" value="Suppressor_APC"/>
    <property type="match status" value="1"/>
</dbReference>
<reference evidence="1 2" key="1">
    <citation type="journal article" date="2018" name="Nat. Ecol. Evol.">
        <title>Shark genomes provide insights into elasmobranch evolution and the origin of vertebrates.</title>
        <authorList>
            <person name="Hara Y"/>
            <person name="Yamaguchi K"/>
            <person name="Onimaru K"/>
            <person name="Kadota M"/>
            <person name="Koyanagi M"/>
            <person name="Keeley SD"/>
            <person name="Tatsumi K"/>
            <person name="Tanaka K"/>
            <person name="Motone F"/>
            <person name="Kageyama Y"/>
            <person name="Nozu R"/>
            <person name="Adachi N"/>
            <person name="Nishimura O"/>
            <person name="Nakagawa R"/>
            <person name="Tanegashima C"/>
            <person name="Kiyatake I"/>
            <person name="Matsumoto R"/>
            <person name="Murakumo K"/>
            <person name="Nishida K"/>
            <person name="Terakita A"/>
            <person name="Kuratani S"/>
            <person name="Sato K"/>
            <person name="Hyodo S Kuraku.S."/>
        </authorList>
    </citation>
    <scope>NUCLEOTIDE SEQUENCE [LARGE SCALE GENOMIC DNA]</scope>
</reference>
<evidence type="ECO:0000313" key="2">
    <source>
        <dbReference type="Proteomes" id="UP000288216"/>
    </source>
</evidence>
<keyword evidence="2" id="KW-1185">Reference proteome</keyword>
<dbReference type="AlphaFoldDB" id="A0A401PVT8"/>
<evidence type="ECO:0008006" key="3">
    <source>
        <dbReference type="Google" id="ProtNLM"/>
    </source>
</evidence>
<protein>
    <recommendedName>
        <fullName evidence="3">Suppressor APC domain-containing protein 1</fullName>
    </recommendedName>
</protein>
<proteinExistence type="predicted"/>
<dbReference type="Proteomes" id="UP000288216">
    <property type="component" value="Unassembled WGS sequence"/>
</dbReference>
<accession>A0A401PVT8</accession>
<gene>
    <name evidence="1" type="ORF">scyTo_0021081</name>
</gene>
<dbReference type="PANTHER" id="PTHR14907:SF8">
    <property type="entry name" value="SUPPRESSOR APC DOMAIN-CONTAINING PROTEIN 1 ISOFORM X1"/>
    <property type="match status" value="1"/>
</dbReference>
<sequence length="135" mass="16077">MCVPRNRYLFQLKQMKKLEQQRDALWHGLEMVERARDWYHQEIQGIHQKLRHGGESLGDNDSAPRSVPSRVSLLQDKIQHVNYRLCDFISSAERVLLPHHYTEQPDAEHLPRGKDRRLQQRTLDALKQQNYLLTK</sequence>
<dbReference type="PANTHER" id="PTHR14907">
    <property type="entry name" value="FI14130P"/>
    <property type="match status" value="1"/>
</dbReference>
<name>A0A401PVT8_SCYTO</name>